<evidence type="ECO:0000313" key="4">
    <source>
        <dbReference type="Proteomes" id="UP000623467"/>
    </source>
</evidence>
<keyword evidence="2" id="KW-0732">Signal</keyword>
<dbReference type="EMBL" id="JACAZH010000031">
    <property type="protein sequence ID" value="KAF7339642.1"/>
    <property type="molecule type" value="Genomic_DNA"/>
</dbReference>
<proteinExistence type="predicted"/>
<gene>
    <name evidence="3" type="ORF">MSAN_02179000</name>
</gene>
<protein>
    <submittedName>
        <fullName evidence="3">Uncharacterized protein</fullName>
    </submittedName>
</protein>
<feature type="signal peptide" evidence="2">
    <location>
        <begin position="1"/>
        <end position="29"/>
    </location>
</feature>
<keyword evidence="4" id="KW-1185">Reference proteome</keyword>
<feature type="compositionally biased region" description="Low complexity" evidence="1">
    <location>
        <begin position="174"/>
        <end position="183"/>
    </location>
</feature>
<dbReference type="Proteomes" id="UP000623467">
    <property type="component" value="Unassembled WGS sequence"/>
</dbReference>
<dbReference type="AlphaFoldDB" id="A0A8H7CKT8"/>
<evidence type="ECO:0000313" key="3">
    <source>
        <dbReference type="EMBL" id="KAF7339642.1"/>
    </source>
</evidence>
<name>A0A8H7CKT8_9AGAR</name>
<feature type="chain" id="PRO_5034962970" evidence="2">
    <location>
        <begin position="30"/>
        <end position="240"/>
    </location>
</feature>
<accession>A0A8H7CKT8</accession>
<feature type="region of interest" description="Disordered" evidence="1">
    <location>
        <begin position="152"/>
        <end position="183"/>
    </location>
</feature>
<reference evidence="3" key="1">
    <citation type="submission" date="2020-05" db="EMBL/GenBank/DDBJ databases">
        <title>Mycena genomes resolve the evolution of fungal bioluminescence.</title>
        <authorList>
            <person name="Tsai I.J."/>
        </authorList>
    </citation>
    <scope>NUCLEOTIDE SEQUENCE</scope>
    <source>
        <strain evidence="3">160909Yilan</strain>
    </source>
</reference>
<evidence type="ECO:0000256" key="2">
    <source>
        <dbReference type="SAM" id="SignalP"/>
    </source>
</evidence>
<evidence type="ECO:0000256" key="1">
    <source>
        <dbReference type="SAM" id="MobiDB-lite"/>
    </source>
</evidence>
<comment type="caution">
    <text evidence="3">The sequence shown here is derived from an EMBL/GenBank/DDBJ whole genome shotgun (WGS) entry which is preliminary data.</text>
</comment>
<dbReference type="OrthoDB" id="3267335at2759"/>
<feature type="compositionally biased region" description="Low complexity" evidence="1">
    <location>
        <begin position="152"/>
        <end position="161"/>
    </location>
</feature>
<sequence>MLEVLVHRCRRRSFLFLSIFFLLFQLVAGQTLINGQTFTNGLAIIDSPSPQNPGNAGSSSFSSLEIYLVSAETNINMTVSAGSALLSGESGSTVKHLNWPISTCIPAGNYNLTFYESSVYNSQGVFAITPIPVPISNPNPAGPCTENLNAVQAQPQSSNPLPQSPFAPGLASAPSSSVTPTSVVPTSTRMVTVISGTALRDADTDNLRRCTQSTYGDSDRERNTHHCRLNFHGYLYGYYH</sequence>
<organism evidence="3 4">
    <name type="scientific">Mycena sanguinolenta</name>
    <dbReference type="NCBI Taxonomy" id="230812"/>
    <lineage>
        <taxon>Eukaryota</taxon>
        <taxon>Fungi</taxon>
        <taxon>Dikarya</taxon>
        <taxon>Basidiomycota</taxon>
        <taxon>Agaricomycotina</taxon>
        <taxon>Agaricomycetes</taxon>
        <taxon>Agaricomycetidae</taxon>
        <taxon>Agaricales</taxon>
        <taxon>Marasmiineae</taxon>
        <taxon>Mycenaceae</taxon>
        <taxon>Mycena</taxon>
    </lineage>
</organism>